<gene>
    <name evidence="3" type="ORF">Psi01_75780</name>
</gene>
<comment type="caution">
    <text evidence="3">The sequence shown here is derived from an EMBL/GenBank/DDBJ whole genome shotgun (WGS) entry which is preliminary data.</text>
</comment>
<evidence type="ECO:0000313" key="3">
    <source>
        <dbReference type="EMBL" id="GIH96948.1"/>
    </source>
</evidence>
<reference evidence="3 4" key="1">
    <citation type="submission" date="2021-01" db="EMBL/GenBank/DDBJ databases">
        <title>Whole genome shotgun sequence of Planobispora siamensis NBRC 107568.</title>
        <authorList>
            <person name="Komaki H."/>
            <person name="Tamura T."/>
        </authorList>
    </citation>
    <scope>NUCLEOTIDE SEQUENCE [LARGE SCALE GENOMIC DNA]</scope>
    <source>
        <strain evidence="3 4">NBRC 107568</strain>
    </source>
</reference>
<organism evidence="3 4">
    <name type="scientific">Planobispora siamensis</name>
    <dbReference type="NCBI Taxonomy" id="936338"/>
    <lineage>
        <taxon>Bacteria</taxon>
        <taxon>Bacillati</taxon>
        <taxon>Actinomycetota</taxon>
        <taxon>Actinomycetes</taxon>
        <taxon>Streptosporangiales</taxon>
        <taxon>Streptosporangiaceae</taxon>
        <taxon>Planobispora</taxon>
    </lineage>
</organism>
<evidence type="ECO:0000313" key="4">
    <source>
        <dbReference type="Proteomes" id="UP000619788"/>
    </source>
</evidence>
<dbReference type="AlphaFoldDB" id="A0A8J3WPA1"/>
<evidence type="ECO:0000256" key="2">
    <source>
        <dbReference type="SAM" id="SignalP"/>
    </source>
</evidence>
<evidence type="ECO:0008006" key="5">
    <source>
        <dbReference type="Google" id="ProtNLM"/>
    </source>
</evidence>
<keyword evidence="1" id="KW-0812">Transmembrane</keyword>
<feature type="signal peptide" evidence="2">
    <location>
        <begin position="1"/>
        <end position="21"/>
    </location>
</feature>
<keyword evidence="1" id="KW-0472">Membrane</keyword>
<feature type="chain" id="PRO_5038483004" description="MFS transporter" evidence="2">
    <location>
        <begin position="22"/>
        <end position="171"/>
    </location>
</feature>
<protein>
    <recommendedName>
        <fullName evidence="5">MFS transporter</fullName>
    </recommendedName>
</protein>
<sequence>MRAAVFAVVCVTASLGMHLLAGGAAVDPVAPAAAVPPVMGGAFVLARRRRGLGTLLGASFVTQYGLHHLLSASAVERSLITDHQHGGLAAMVAAHAATALLSAYWLERGESALAMLVHLLLASVLILLAWCPPVLRPVPRQVSRDGVPSLVTRLLAAVVSRRGPPVGFSVI</sequence>
<proteinExistence type="predicted"/>
<keyword evidence="4" id="KW-1185">Reference proteome</keyword>
<dbReference type="Proteomes" id="UP000619788">
    <property type="component" value="Unassembled WGS sequence"/>
</dbReference>
<name>A0A8J3WPA1_9ACTN</name>
<accession>A0A8J3WPA1</accession>
<keyword evidence="2" id="KW-0732">Signal</keyword>
<evidence type="ECO:0000256" key="1">
    <source>
        <dbReference type="SAM" id="Phobius"/>
    </source>
</evidence>
<dbReference type="EMBL" id="BOOJ01000074">
    <property type="protein sequence ID" value="GIH96948.1"/>
    <property type="molecule type" value="Genomic_DNA"/>
</dbReference>
<feature type="transmembrane region" description="Helical" evidence="1">
    <location>
        <begin position="112"/>
        <end position="131"/>
    </location>
</feature>
<keyword evidence="1" id="KW-1133">Transmembrane helix</keyword>
<feature type="transmembrane region" description="Helical" evidence="1">
    <location>
        <begin position="87"/>
        <end position="106"/>
    </location>
</feature>